<keyword evidence="4 8" id="KW-0812">Transmembrane</keyword>
<evidence type="ECO:0000256" key="7">
    <source>
        <dbReference type="ARBA" id="ARBA00023136"/>
    </source>
</evidence>
<evidence type="ECO:0000313" key="10">
    <source>
        <dbReference type="Proteomes" id="UP000094565"/>
    </source>
</evidence>
<keyword evidence="6 8" id="KW-1133">Transmembrane helix</keyword>
<organism evidence="9 10">
    <name type="scientific">Komagataella pastoris</name>
    <name type="common">Yeast</name>
    <name type="synonym">Pichia pastoris</name>
    <dbReference type="NCBI Taxonomy" id="4922"/>
    <lineage>
        <taxon>Eukaryota</taxon>
        <taxon>Fungi</taxon>
        <taxon>Dikarya</taxon>
        <taxon>Ascomycota</taxon>
        <taxon>Saccharomycotina</taxon>
        <taxon>Pichiomycetes</taxon>
        <taxon>Pichiales</taxon>
        <taxon>Pichiaceae</taxon>
        <taxon>Komagataella</taxon>
    </lineage>
</organism>
<proteinExistence type="inferred from homology"/>
<protein>
    <recommendedName>
        <fullName evidence="3">ER membrane protein complex subunit 4</fullName>
    </recommendedName>
</protein>
<reference evidence="9 10" key="1">
    <citation type="submission" date="2016-02" db="EMBL/GenBank/DDBJ databases">
        <title>Comparative genomic and transcriptomic foundation for Pichia pastoris.</title>
        <authorList>
            <person name="Love K.R."/>
            <person name="Shah K.A."/>
            <person name="Whittaker C.A."/>
            <person name="Wu J."/>
            <person name="Bartlett M.C."/>
            <person name="Ma D."/>
            <person name="Leeson R.L."/>
            <person name="Priest M."/>
            <person name="Young S.K."/>
            <person name="Love J.C."/>
        </authorList>
    </citation>
    <scope>NUCLEOTIDE SEQUENCE [LARGE SCALE GENOMIC DNA]</scope>
    <source>
        <strain evidence="9 10">ATCC 28485</strain>
    </source>
</reference>
<comment type="subcellular location">
    <subcellularLocation>
        <location evidence="1">Endoplasmic reticulum membrane</location>
        <topology evidence="1">Multi-pass membrane protein</topology>
    </subcellularLocation>
</comment>
<evidence type="ECO:0000256" key="4">
    <source>
        <dbReference type="ARBA" id="ARBA00022692"/>
    </source>
</evidence>
<evidence type="ECO:0000256" key="1">
    <source>
        <dbReference type="ARBA" id="ARBA00004477"/>
    </source>
</evidence>
<dbReference type="Pfam" id="PF06417">
    <property type="entry name" value="EMC4"/>
    <property type="match status" value="1"/>
</dbReference>
<name>A0A1B2JJE4_PICPA</name>
<evidence type="ECO:0000256" key="5">
    <source>
        <dbReference type="ARBA" id="ARBA00022824"/>
    </source>
</evidence>
<keyword evidence="7 8" id="KW-0472">Membrane</keyword>
<dbReference type="GO" id="GO:0005789">
    <property type="term" value="C:endoplasmic reticulum membrane"/>
    <property type="evidence" value="ECO:0007669"/>
    <property type="project" value="UniProtKB-SubCell"/>
</dbReference>
<dbReference type="PANTHER" id="PTHR19315">
    <property type="entry name" value="ER MEMBRANE PROTEIN COMPLEX SUBUNIT 4"/>
    <property type="match status" value="1"/>
</dbReference>
<evidence type="ECO:0000256" key="3">
    <source>
        <dbReference type="ARBA" id="ARBA00020820"/>
    </source>
</evidence>
<dbReference type="AlphaFoldDB" id="A0A1B2JJE4"/>
<dbReference type="EMBL" id="CP014587">
    <property type="protein sequence ID" value="ANZ78051.1"/>
    <property type="molecule type" value="Genomic_DNA"/>
</dbReference>
<feature type="transmembrane region" description="Helical" evidence="8">
    <location>
        <begin position="117"/>
        <end position="138"/>
    </location>
</feature>
<evidence type="ECO:0000256" key="8">
    <source>
        <dbReference type="SAM" id="Phobius"/>
    </source>
</evidence>
<keyword evidence="5" id="KW-0256">Endoplasmic reticulum</keyword>
<dbReference type="OrthoDB" id="369569at2759"/>
<accession>A0A1B2JJE4</accession>
<keyword evidence="10" id="KW-1185">Reference proteome</keyword>
<comment type="similarity">
    <text evidence="2">Belongs to the EMC4 family.</text>
</comment>
<evidence type="ECO:0000313" key="9">
    <source>
        <dbReference type="EMBL" id="ANZ78051.1"/>
    </source>
</evidence>
<feature type="transmembrane region" description="Helical" evidence="8">
    <location>
        <begin position="67"/>
        <end position="88"/>
    </location>
</feature>
<sequence length="161" mass="18270">MFPPTLLELKANKPATMMLASPPSLIPQQGIEKTKHKSVNLQLNKLKYKKAWELAYSPAKNIPMNLIMMYFSPNSLQIISIMMTVNLFTTPLKDIFNCNEIFEKSVDVSVIDTYDLIMMKMFFIVCHFGTLLVGMWKLNSMGIIPTKADFIGSVNNTLETI</sequence>
<gene>
    <name evidence="9" type="ORF">ATY40_BA7504962</name>
</gene>
<dbReference type="Proteomes" id="UP000094565">
    <property type="component" value="Chromosome 4"/>
</dbReference>
<dbReference type="InterPro" id="IPR009445">
    <property type="entry name" value="TMEM85/Emc4"/>
</dbReference>
<evidence type="ECO:0000256" key="6">
    <source>
        <dbReference type="ARBA" id="ARBA00022989"/>
    </source>
</evidence>
<evidence type="ECO:0000256" key="2">
    <source>
        <dbReference type="ARBA" id="ARBA00007715"/>
    </source>
</evidence>